<keyword evidence="1" id="KW-0812">Transmembrane</keyword>
<keyword evidence="1" id="KW-0472">Membrane</keyword>
<name>A0A1F5EC39_9BACT</name>
<organism evidence="2 3">
    <name type="scientific">Candidatus Berkelbacteria bacterium RIFCSPLOWO2_01_FULL_50_28</name>
    <dbReference type="NCBI Taxonomy" id="1797471"/>
    <lineage>
        <taxon>Bacteria</taxon>
        <taxon>Candidatus Berkelbacteria</taxon>
    </lineage>
</organism>
<comment type="caution">
    <text evidence="2">The sequence shown here is derived from an EMBL/GenBank/DDBJ whole genome shotgun (WGS) entry which is preliminary data.</text>
</comment>
<feature type="transmembrane region" description="Helical" evidence="1">
    <location>
        <begin position="7"/>
        <end position="24"/>
    </location>
</feature>
<evidence type="ECO:0000313" key="2">
    <source>
        <dbReference type="EMBL" id="OGD64860.1"/>
    </source>
</evidence>
<feature type="transmembrane region" description="Helical" evidence="1">
    <location>
        <begin position="44"/>
        <end position="64"/>
    </location>
</feature>
<gene>
    <name evidence="2" type="ORF">A3A71_02325</name>
</gene>
<keyword evidence="1" id="KW-1133">Transmembrane helix</keyword>
<protein>
    <submittedName>
        <fullName evidence="2">Uncharacterized protein</fullName>
    </submittedName>
</protein>
<accession>A0A1F5EC39</accession>
<dbReference type="EMBL" id="MEZX01000002">
    <property type="protein sequence ID" value="OGD64860.1"/>
    <property type="molecule type" value="Genomic_DNA"/>
</dbReference>
<proteinExistence type="predicted"/>
<evidence type="ECO:0000256" key="1">
    <source>
        <dbReference type="SAM" id="Phobius"/>
    </source>
</evidence>
<dbReference type="AlphaFoldDB" id="A0A1F5EC39"/>
<sequence>MSTIRNFCAGVGAVAVVLALLYKYGAERPGDLNDRWASYQGSAILVALATFALAIVLHFLICLYEAGIQEGRRREIAKVGARNAELREERQLIALGLLPGGCRISRR</sequence>
<evidence type="ECO:0000313" key="3">
    <source>
        <dbReference type="Proteomes" id="UP000177481"/>
    </source>
</evidence>
<dbReference type="Proteomes" id="UP000177481">
    <property type="component" value="Unassembled WGS sequence"/>
</dbReference>
<reference evidence="2 3" key="1">
    <citation type="journal article" date="2016" name="Nat. Commun.">
        <title>Thousands of microbial genomes shed light on interconnected biogeochemical processes in an aquifer system.</title>
        <authorList>
            <person name="Anantharaman K."/>
            <person name="Brown C.T."/>
            <person name="Hug L.A."/>
            <person name="Sharon I."/>
            <person name="Castelle C.J."/>
            <person name="Probst A.J."/>
            <person name="Thomas B.C."/>
            <person name="Singh A."/>
            <person name="Wilkins M.J."/>
            <person name="Karaoz U."/>
            <person name="Brodie E.L."/>
            <person name="Williams K.H."/>
            <person name="Hubbard S.S."/>
            <person name="Banfield J.F."/>
        </authorList>
    </citation>
    <scope>NUCLEOTIDE SEQUENCE [LARGE SCALE GENOMIC DNA]</scope>
</reference>